<dbReference type="EMBL" id="CP086137">
    <property type="protein sequence ID" value="UEM17934.1"/>
    <property type="molecule type" value="Genomic_DNA"/>
</dbReference>
<evidence type="ECO:0000256" key="2">
    <source>
        <dbReference type="SAM" id="Phobius"/>
    </source>
</evidence>
<dbReference type="RefSeq" id="WP_208089736.1">
    <property type="nucleotide sequence ID" value="NZ_CP086137.1"/>
</dbReference>
<evidence type="ECO:0000256" key="1">
    <source>
        <dbReference type="SAM" id="MobiDB-lite"/>
    </source>
</evidence>
<feature type="region of interest" description="Disordered" evidence="1">
    <location>
        <begin position="88"/>
        <end position="112"/>
    </location>
</feature>
<sequence>MTDEHLIKKESVPHRADGRTGLSGAALVAALVVLAAWLLLLAWLAFHTAVEEMAWSRLLVVLGSLEAVTFGAAGALFGTHIQRQRVEDAKQRAAHAEANASKAEEQAASNSDAAIKGKTLATVIKAKARARSGTAGSERLSASGGGDDRDEVLDLAHKLFPD</sequence>
<protein>
    <submittedName>
        <fullName evidence="3">Uncharacterized protein</fullName>
    </submittedName>
</protein>
<keyword evidence="2" id="KW-1133">Transmembrane helix</keyword>
<keyword evidence="4" id="KW-0614">Plasmid</keyword>
<geneLocation type="plasmid" evidence="4 5">
    <name>pBb144S4a</name>
</geneLocation>
<reference evidence="3" key="1">
    <citation type="submission" date="2021-03" db="EMBL/GenBank/DDBJ databases">
        <title>Whole Genome Sequence of Bradyrhizobium sp. Strain 144S4.</title>
        <authorList>
            <person name="Bromfield E.S.P."/>
            <person name="Cloutier S."/>
        </authorList>
    </citation>
    <scope>NUCLEOTIDE SEQUENCE [LARGE SCALE GENOMIC DNA]</scope>
    <source>
        <strain evidence="3">144S4</strain>
    </source>
</reference>
<dbReference type="AlphaFoldDB" id="A0A939MKL9"/>
<organism evidence="3">
    <name type="scientific">Bradyrhizobium barranii subsp. barranii</name>
    <dbReference type="NCBI Taxonomy" id="2823807"/>
    <lineage>
        <taxon>Bacteria</taxon>
        <taxon>Pseudomonadati</taxon>
        <taxon>Pseudomonadota</taxon>
        <taxon>Alphaproteobacteria</taxon>
        <taxon>Hyphomicrobiales</taxon>
        <taxon>Nitrobacteraceae</taxon>
        <taxon>Bradyrhizobium</taxon>
        <taxon>Bradyrhizobium barranii</taxon>
    </lineage>
</organism>
<feature type="transmembrane region" description="Helical" evidence="2">
    <location>
        <begin position="58"/>
        <end position="77"/>
    </location>
</feature>
<keyword evidence="2" id="KW-0812">Transmembrane</keyword>
<proteinExistence type="predicted"/>
<evidence type="ECO:0000313" key="4">
    <source>
        <dbReference type="EMBL" id="UEM17934.1"/>
    </source>
</evidence>
<gene>
    <name evidence="4" type="ORF">J4G43_052950</name>
    <name evidence="3" type="ORF">J4G43_53360</name>
</gene>
<name>A0A939MKL9_9BRAD</name>
<evidence type="ECO:0000313" key="5">
    <source>
        <dbReference type="Proteomes" id="UP000664702"/>
    </source>
</evidence>
<feature type="transmembrane region" description="Helical" evidence="2">
    <location>
        <begin position="21"/>
        <end position="46"/>
    </location>
</feature>
<dbReference type="Proteomes" id="UP000664702">
    <property type="component" value="Plasmid pBb144S4a"/>
</dbReference>
<feature type="region of interest" description="Disordered" evidence="1">
    <location>
        <begin position="128"/>
        <end position="153"/>
    </location>
</feature>
<accession>A0A939MKL9</accession>
<dbReference type="EMBL" id="JAGEMI010000004">
    <property type="protein sequence ID" value="MBO1869194.1"/>
    <property type="molecule type" value="Genomic_DNA"/>
</dbReference>
<dbReference type="KEGG" id="bban:J4G43_052950"/>
<keyword evidence="2" id="KW-0472">Membrane</keyword>
<evidence type="ECO:0000313" key="3">
    <source>
        <dbReference type="EMBL" id="MBO1869194.1"/>
    </source>
</evidence>
<reference evidence="4 5" key="2">
    <citation type="journal article" date="2022" name="Int. J. Syst. Evol. Microbiol.">
        <title>Strains of Bradyrhizobium barranii sp. nov. associated with legumes native to Canada are symbionts of soybeans and belong to different subspecies (subsp. barranii subsp. nov. and subsp. apii subsp. nov.) and symbiovars (sv. glycinearum and sv. septentrionale).</title>
        <authorList>
            <person name="Bromfield E.S.P."/>
            <person name="Cloutier S."/>
            <person name="Wasai-Hara S."/>
            <person name="Minamisawa K."/>
        </authorList>
    </citation>
    <scope>NUCLEOTIDE SEQUENCE [LARGE SCALE GENOMIC DNA]</scope>
    <source>
        <strain evidence="5">144S4</strain>
        <plasmid evidence="4 5">pBb144S4a</plasmid>
    </source>
</reference>